<keyword evidence="6" id="KW-1185">Reference proteome</keyword>
<dbReference type="Proteomes" id="UP000051952">
    <property type="component" value="Unassembled WGS sequence"/>
</dbReference>
<feature type="compositionally biased region" description="Basic and acidic residues" evidence="3">
    <location>
        <begin position="254"/>
        <end position="267"/>
    </location>
</feature>
<dbReference type="InterPro" id="IPR012337">
    <property type="entry name" value="RNaseH-like_sf"/>
</dbReference>
<reference evidence="6" key="1">
    <citation type="submission" date="2015-09" db="EMBL/GenBank/DDBJ databases">
        <authorList>
            <consortium name="Pathogen Informatics"/>
        </authorList>
    </citation>
    <scope>NUCLEOTIDE SEQUENCE [LARGE SCALE GENOMIC DNA]</scope>
    <source>
        <strain evidence="6">Lake Konstanz</strain>
    </source>
</reference>
<proteinExistence type="predicted"/>
<evidence type="ECO:0000313" key="6">
    <source>
        <dbReference type="Proteomes" id="UP000051952"/>
    </source>
</evidence>
<protein>
    <submittedName>
        <fullName evidence="5">3'-5' exonuclease, putative</fullName>
    </submittedName>
</protein>
<evidence type="ECO:0000313" key="5">
    <source>
        <dbReference type="EMBL" id="CUG88580.1"/>
    </source>
</evidence>
<dbReference type="SMART" id="SM00474">
    <property type="entry name" value="35EXOc"/>
    <property type="match status" value="1"/>
</dbReference>
<sequence>MVAFLKPFHFRPPAHLRRSSRECPRSVVNCERHRRASRIPSIMKPRICTFTSRISTARSVVFVVSSRAMWECVKSVWMSWTTKKREATDAPRIVGLDCEFTRRSPLTVIQIGDADVTFVFQVRVCGQLWLPNEVRSFLENNETVKCGVNVIVDVRLIHRELNIKVAGAFDIDCAAVDFHVGSRGKYCGLKTLCEVFLRVTLNKEQQTSDWAARRLSFEQGAYAANDTITSALIGQQMRHRGGDVQRWLRDAEQRLNKPTKQERKAAKQAEPSSVAKASKAKTSKGTTKDNEVLCVFYDRHKIESVSRYYATHKLKNCCIAPQVNADGTTEDIVILHEPPTRRQTPCNRPDGKCEVGDSCPYIHKNRIAAQERYAEWERRFAALDPSSTCIACGTLLLESHTTPTTQIEPAIVL</sequence>
<dbReference type="PANTHER" id="PTHR13620">
    <property type="entry name" value="3-5 EXONUCLEASE"/>
    <property type="match status" value="1"/>
</dbReference>
<dbReference type="GO" id="GO:0005634">
    <property type="term" value="C:nucleus"/>
    <property type="evidence" value="ECO:0007669"/>
    <property type="project" value="TreeGrafter"/>
</dbReference>
<evidence type="ECO:0000256" key="2">
    <source>
        <dbReference type="ARBA" id="ARBA00022801"/>
    </source>
</evidence>
<dbReference type="InterPro" id="IPR036397">
    <property type="entry name" value="RNaseH_sf"/>
</dbReference>
<dbReference type="GO" id="GO:0008408">
    <property type="term" value="F:3'-5' exonuclease activity"/>
    <property type="evidence" value="ECO:0007669"/>
    <property type="project" value="InterPro"/>
</dbReference>
<dbReference type="CDD" id="cd06141">
    <property type="entry name" value="WRN_exo"/>
    <property type="match status" value="1"/>
</dbReference>
<dbReference type="EMBL" id="CYKH01001653">
    <property type="protein sequence ID" value="CUG88580.1"/>
    <property type="molecule type" value="Genomic_DNA"/>
</dbReference>
<keyword evidence="1" id="KW-0540">Nuclease</keyword>
<evidence type="ECO:0000256" key="3">
    <source>
        <dbReference type="SAM" id="MobiDB-lite"/>
    </source>
</evidence>
<dbReference type="GO" id="GO:0005737">
    <property type="term" value="C:cytoplasm"/>
    <property type="evidence" value="ECO:0007669"/>
    <property type="project" value="TreeGrafter"/>
</dbReference>
<dbReference type="PANTHER" id="PTHR13620:SF104">
    <property type="entry name" value="EXONUCLEASE 3'-5' DOMAIN-CONTAINING PROTEIN 2"/>
    <property type="match status" value="1"/>
</dbReference>
<dbReference type="SUPFAM" id="SSF53098">
    <property type="entry name" value="Ribonuclease H-like"/>
    <property type="match status" value="1"/>
</dbReference>
<dbReference type="InterPro" id="IPR051132">
    <property type="entry name" value="3-5_Exonuclease_domain"/>
</dbReference>
<feature type="domain" description="3'-5' exonuclease" evidence="4">
    <location>
        <begin position="60"/>
        <end position="242"/>
    </location>
</feature>
<evidence type="ECO:0000256" key="1">
    <source>
        <dbReference type="ARBA" id="ARBA00022722"/>
    </source>
</evidence>
<dbReference type="VEuPathDB" id="TriTrypDB:BSAL_16120"/>
<gene>
    <name evidence="5" type="ORF">BSAL_16120</name>
</gene>
<evidence type="ECO:0000259" key="4">
    <source>
        <dbReference type="SMART" id="SM00474"/>
    </source>
</evidence>
<feature type="region of interest" description="Disordered" evidence="3">
    <location>
        <begin position="254"/>
        <end position="283"/>
    </location>
</feature>
<keyword evidence="5" id="KW-0269">Exonuclease</keyword>
<dbReference type="Pfam" id="PF01612">
    <property type="entry name" value="DNA_pol_A_exo1"/>
    <property type="match status" value="1"/>
</dbReference>
<dbReference type="InterPro" id="IPR002562">
    <property type="entry name" value="3'-5'_exonuclease_dom"/>
</dbReference>
<organism evidence="5 6">
    <name type="scientific">Bodo saltans</name>
    <name type="common">Flagellated protozoan</name>
    <dbReference type="NCBI Taxonomy" id="75058"/>
    <lineage>
        <taxon>Eukaryota</taxon>
        <taxon>Discoba</taxon>
        <taxon>Euglenozoa</taxon>
        <taxon>Kinetoplastea</taxon>
        <taxon>Metakinetoplastina</taxon>
        <taxon>Eubodonida</taxon>
        <taxon>Bodonidae</taxon>
        <taxon>Bodo</taxon>
    </lineage>
</organism>
<name>A0A0S4JE65_BODSA</name>
<dbReference type="GO" id="GO:0006139">
    <property type="term" value="P:nucleobase-containing compound metabolic process"/>
    <property type="evidence" value="ECO:0007669"/>
    <property type="project" value="InterPro"/>
</dbReference>
<keyword evidence="2" id="KW-0378">Hydrolase</keyword>
<dbReference type="AlphaFoldDB" id="A0A0S4JE65"/>
<accession>A0A0S4JE65</accession>
<dbReference type="Gene3D" id="3.30.420.10">
    <property type="entry name" value="Ribonuclease H-like superfamily/Ribonuclease H"/>
    <property type="match status" value="1"/>
</dbReference>
<dbReference type="GO" id="GO:0003676">
    <property type="term" value="F:nucleic acid binding"/>
    <property type="evidence" value="ECO:0007669"/>
    <property type="project" value="InterPro"/>
</dbReference>
<dbReference type="OrthoDB" id="1920326at2759"/>